<keyword evidence="8" id="KW-0808">Transferase</keyword>
<evidence type="ECO:0000313" key="8">
    <source>
        <dbReference type="EMBL" id="MED6110015.1"/>
    </source>
</evidence>
<comment type="caution">
    <text evidence="8">The sequence shown here is derived from an EMBL/GenBank/DDBJ whole genome shotgun (WGS) entry which is preliminary data.</text>
</comment>
<dbReference type="Pfam" id="PF00069">
    <property type="entry name" value="Pkinase"/>
    <property type="match status" value="1"/>
</dbReference>
<keyword evidence="2" id="KW-0723">Serine/threonine-protein kinase</keyword>
<evidence type="ECO:0000313" key="9">
    <source>
        <dbReference type="Proteomes" id="UP001341840"/>
    </source>
</evidence>
<comment type="catalytic activity">
    <reaction evidence="4">
        <text>L-threonyl-[protein] + ATP = O-phospho-L-threonyl-[protein] + ADP + H(+)</text>
        <dbReference type="Rhea" id="RHEA:46608"/>
        <dbReference type="Rhea" id="RHEA-COMP:11060"/>
        <dbReference type="Rhea" id="RHEA-COMP:11605"/>
        <dbReference type="ChEBI" id="CHEBI:15378"/>
        <dbReference type="ChEBI" id="CHEBI:30013"/>
        <dbReference type="ChEBI" id="CHEBI:30616"/>
        <dbReference type="ChEBI" id="CHEBI:61977"/>
        <dbReference type="ChEBI" id="CHEBI:456216"/>
        <dbReference type="EC" id="2.7.11.1"/>
    </reaction>
</comment>
<evidence type="ECO:0000256" key="3">
    <source>
        <dbReference type="ARBA" id="ARBA00022777"/>
    </source>
</evidence>
<gene>
    <name evidence="8" type="primary">WNK5_2</name>
    <name evidence="8" type="ORF">PIB30_038913</name>
</gene>
<name>A0ABU6QEH3_9FABA</name>
<dbReference type="InterPro" id="IPR011009">
    <property type="entry name" value="Kinase-like_dom_sf"/>
</dbReference>
<comment type="catalytic activity">
    <reaction evidence="5">
        <text>L-seryl-[protein] + ATP = O-phospho-L-seryl-[protein] + ADP + H(+)</text>
        <dbReference type="Rhea" id="RHEA:17989"/>
        <dbReference type="Rhea" id="RHEA-COMP:9863"/>
        <dbReference type="Rhea" id="RHEA-COMP:11604"/>
        <dbReference type="ChEBI" id="CHEBI:15378"/>
        <dbReference type="ChEBI" id="CHEBI:29999"/>
        <dbReference type="ChEBI" id="CHEBI:30616"/>
        <dbReference type="ChEBI" id="CHEBI:83421"/>
        <dbReference type="ChEBI" id="CHEBI:456216"/>
        <dbReference type="EC" id="2.7.11.1"/>
    </reaction>
</comment>
<dbReference type="Gene3D" id="1.10.510.10">
    <property type="entry name" value="Transferase(Phosphotransferase) domain 1"/>
    <property type="match status" value="1"/>
</dbReference>
<evidence type="ECO:0000259" key="7">
    <source>
        <dbReference type="PROSITE" id="PS50011"/>
    </source>
</evidence>
<dbReference type="InterPro" id="IPR000719">
    <property type="entry name" value="Prot_kinase_dom"/>
</dbReference>
<protein>
    <recommendedName>
        <fullName evidence="1">non-specific serine/threonine protein kinase</fullName>
        <ecNumber evidence="1">2.7.11.1</ecNumber>
    </recommendedName>
</protein>
<dbReference type="GO" id="GO:0004674">
    <property type="term" value="F:protein serine/threonine kinase activity"/>
    <property type="evidence" value="ECO:0007669"/>
    <property type="project" value="UniProtKB-EC"/>
</dbReference>
<sequence>MYKGRFGECNGNGDHHLGYVETDPSGRYGRLKDVLGRGAMKTVYRAFDEFLGIEVAWNQVHLGDAFHSAEQLQRLYSEVHLLKHLTHKSMMIFYGSWIDLNRKTFNFITELFTSGTLREYRQKYRRVEMRVLKNWARQILSGLEYLHSNNPPVIHRDLKCDNIFVNGHLGQVKIGDLGLAAILLSSKHAHSVIGTPEFMAPELYEEEYNELVDIYSFGMCMIEMLTFDFPYSECSNPAQIYKKVTSGKLPNAYYKIKDFEAQRFVGKCLAHVSKRPSAKELLLDPFLAIDDPIESSLVPITKLLTNSQALKLNYSNAEAAKSDRTKSTDMTITGSMNQVDINTVFLKVKICDANGHTRNVFFPFDTIKDTAMEVAMEMVNELEISHLEPLEIAAMIDHEVSALVPTWRDPNRGGITTCYHHQHPQHQRQHSFNYEEDDEDINNHHPFLTSPSSSSCPSSPHGSIHMSCSSYKNHINNCNGNNCPFLPNQWPQEDPLSMNDDASSLSSMNSMKCSNVQYSDKSSSSGSGNEENENNNNVATTTTVKKSHLDEPLQVCNSRMVNPYNDKNCCMCNNNNGHGARRIHQSCMGERRSQELQGLIMLEEMCKLKRRMFNTVGTMENIGFCHHPLRARRCFGTL</sequence>
<evidence type="ECO:0000256" key="1">
    <source>
        <dbReference type="ARBA" id="ARBA00012513"/>
    </source>
</evidence>
<dbReference type="SUPFAM" id="SSF56112">
    <property type="entry name" value="Protein kinase-like (PK-like)"/>
    <property type="match status" value="1"/>
</dbReference>
<organism evidence="8 9">
    <name type="scientific">Stylosanthes scabra</name>
    <dbReference type="NCBI Taxonomy" id="79078"/>
    <lineage>
        <taxon>Eukaryota</taxon>
        <taxon>Viridiplantae</taxon>
        <taxon>Streptophyta</taxon>
        <taxon>Embryophyta</taxon>
        <taxon>Tracheophyta</taxon>
        <taxon>Spermatophyta</taxon>
        <taxon>Magnoliopsida</taxon>
        <taxon>eudicotyledons</taxon>
        <taxon>Gunneridae</taxon>
        <taxon>Pentapetalae</taxon>
        <taxon>rosids</taxon>
        <taxon>fabids</taxon>
        <taxon>Fabales</taxon>
        <taxon>Fabaceae</taxon>
        <taxon>Papilionoideae</taxon>
        <taxon>50 kb inversion clade</taxon>
        <taxon>dalbergioids sensu lato</taxon>
        <taxon>Dalbergieae</taxon>
        <taxon>Pterocarpus clade</taxon>
        <taxon>Stylosanthes</taxon>
    </lineage>
</organism>
<keyword evidence="9" id="KW-1185">Reference proteome</keyword>
<feature type="domain" description="Protein kinase" evidence="7">
    <location>
        <begin position="29"/>
        <end position="287"/>
    </location>
</feature>
<reference evidence="8 9" key="1">
    <citation type="journal article" date="2023" name="Plants (Basel)">
        <title>Bridging the Gap: Combining Genomics and Transcriptomics Approaches to Understand Stylosanthes scabra, an Orphan Legume from the Brazilian Caatinga.</title>
        <authorList>
            <person name="Ferreira-Neto J.R.C."/>
            <person name="da Silva M.D."/>
            <person name="Binneck E."/>
            <person name="de Melo N.F."/>
            <person name="da Silva R.H."/>
            <person name="de Melo A.L.T.M."/>
            <person name="Pandolfi V."/>
            <person name="Bustamante F.O."/>
            <person name="Brasileiro-Vidal A.C."/>
            <person name="Benko-Iseppon A.M."/>
        </authorList>
    </citation>
    <scope>NUCLEOTIDE SEQUENCE [LARGE SCALE GENOMIC DNA]</scope>
    <source>
        <tissue evidence="8">Leaves</tissue>
    </source>
</reference>
<dbReference type="EMBL" id="JASCZI010000203">
    <property type="protein sequence ID" value="MED6110015.1"/>
    <property type="molecule type" value="Genomic_DNA"/>
</dbReference>
<feature type="region of interest" description="Disordered" evidence="6">
    <location>
        <begin position="437"/>
        <end position="459"/>
    </location>
</feature>
<feature type="compositionally biased region" description="Low complexity" evidence="6">
    <location>
        <begin position="450"/>
        <end position="459"/>
    </location>
</feature>
<feature type="compositionally biased region" description="Low complexity" evidence="6">
    <location>
        <begin position="522"/>
        <end position="536"/>
    </location>
</feature>
<accession>A0ABU6QEH3</accession>
<keyword evidence="3 8" id="KW-0418">Kinase</keyword>
<dbReference type="InterPro" id="IPR008271">
    <property type="entry name" value="Ser/Thr_kinase_AS"/>
</dbReference>
<evidence type="ECO:0000256" key="2">
    <source>
        <dbReference type="ARBA" id="ARBA00022527"/>
    </source>
</evidence>
<dbReference type="PANTHER" id="PTHR13902">
    <property type="entry name" value="SERINE/THREONINE-PROTEIN KINASE WNK WITH NO LYSINE -RELATED"/>
    <property type="match status" value="1"/>
</dbReference>
<dbReference type="EC" id="2.7.11.1" evidence="1"/>
<evidence type="ECO:0000256" key="5">
    <source>
        <dbReference type="ARBA" id="ARBA00048679"/>
    </source>
</evidence>
<dbReference type="PROSITE" id="PS00108">
    <property type="entry name" value="PROTEIN_KINASE_ST"/>
    <property type="match status" value="1"/>
</dbReference>
<dbReference type="Proteomes" id="UP001341840">
    <property type="component" value="Unassembled WGS sequence"/>
</dbReference>
<dbReference type="CDD" id="cd13983">
    <property type="entry name" value="STKc_WNK"/>
    <property type="match status" value="1"/>
</dbReference>
<proteinExistence type="predicted"/>
<dbReference type="InterPro" id="IPR050588">
    <property type="entry name" value="WNK_Ser-Thr_kinase"/>
</dbReference>
<dbReference type="PROSITE" id="PS50011">
    <property type="entry name" value="PROTEIN_KINASE_DOM"/>
    <property type="match status" value="1"/>
</dbReference>
<evidence type="ECO:0000256" key="6">
    <source>
        <dbReference type="SAM" id="MobiDB-lite"/>
    </source>
</evidence>
<feature type="region of interest" description="Disordered" evidence="6">
    <location>
        <begin position="515"/>
        <end position="536"/>
    </location>
</feature>
<dbReference type="SMART" id="SM00220">
    <property type="entry name" value="S_TKc"/>
    <property type="match status" value="1"/>
</dbReference>
<dbReference type="Gene3D" id="3.30.200.20">
    <property type="entry name" value="Phosphorylase Kinase, domain 1"/>
    <property type="match status" value="1"/>
</dbReference>
<evidence type="ECO:0000256" key="4">
    <source>
        <dbReference type="ARBA" id="ARBA00047899"/>
    </source>
</evidence>